<keyword evidence="2" id="KW-1185">Reference proteome</keyword>
<dbReference type="EMBL" id="CP042652">
    <property type="protein sequence ID" value="QKE29030.1"/>
    <property type="molecule type" value="Genomic_DNA"/>
</dbReference>
<sequence>MGNKIDLNRMSELLSKECGLDKNNFWENSEKFKIMEIEMKDEFDTFAKNPLTKEISYKDKQSYMNDSFMYKIMKNQEMITKEEFLSLFKEEDEIFEQIVEKINFQEFQNVKTLLLNCISANEKVLIDFYANGFLDDLNKFNEESNIHLANIIIKDINKIFFNLIYQKN</sequence>
<reference evidence="1 2" key="1">
    <citation type="submission" date="2019-08" db="EMBL/GenBank/DDBJ databases">
        <title>Complete genome sequence of Arcobacter acticola.</title>
        <authorList>
            <person name="Miller W."/>
        </authorList>
    </citation>
    <scope>NUCLEOTIDE SEQUENCE [LARGE SCALE GENOMIC DNA]</scope>
    <source>
        <strain evidence="1 2">KCTC 52212</strain>
    </source>
</reference>
<proteinExistence type="predicted"/>
<evidence type="ECO:0000313" key="2">
    <source>
        <dbReference type="Proteomes" id="UP000503483"/>
    </source>
</evidence>
<dbReference type="RefSeq" id="WP_172126587.1">
    <property type="nucleotide sequence ID" value="NZ_CP042652.1"/>
</dbReference>
<gene>
    <name evidence="1" type="ORF">AACT_1882</name>
</gene>
<dbReference type="AlphaFoldDB" id="A0A6M8EEQ6"/>
<organism evidence="1 2">
    <name type="scientific">Arcobacter acticola</name>
    <dbReference type="NCBI Taxonomy" id="1849015"/>
    <lineage>
        <taxon>Bacteria</taxon>
        <taxon>Pseudomonadati</taxon>
        <taxon>Campylobacterota</taxon>
        <taxon>Epsilonproteobacteria</taxon>
        <taxon>Campylobacterales</taxon>
        <taxon>Arcobacteraceae</taxon>
        <taxon>Arcobacter</taxon>
    </lineage>
</organism>
<evidence type="ECO:0000313" key="1">
    <source>
        <dbReference type="EMBL" id="QKE29030.1"/>
    </source>
</evidence>
<dbReference type="Proteomes" id="UP000503483">
    <property type="component" value="Chromosome"/>
</dbReference>
<name>A0A6M8EEQ6_9BACT</name>
<protein>
    <submittedName>
        <fullName evidence="1">Uncharacterized protein</fullName>
    </submittedName>
</protein>
<accession>A0A6M8EEQ6</accession>
<dbReference type="KEGG" id="paco:AACT_1882"/>